<dbReference type="RefSeq" id="WP_103903110.1">
    <property type="nucleotide sequence ID" value="NZ_PQWB01000050.1"/>
</dbReference>
<dbReference type="EMBL" id="PQWB01000050">
    <property type="protein sequence ID" value="POZ61570.1"/>
    <property type="molecule type" value="Genomic_DNA"/>
</dbReference>
<dbReference type="Gene3D" id="3.40.30.10">
    <property type="entry name" value="Glutaredoxin"/>
    <property type="match status" value="1"/>
</dbReference>
<dbReference type="CDD" id="cd00570">
    <property type="entry name" value="GST_N_family"/>
    <property type="match status" value="1"/>
</dbReference>
<evidence type="ECO:0000313" key="2">
    <source>
        <dbReference type="EMBL" id="POZ61570.1"/>
    </source>
</evidence>
<name>A0A2S5DEN8_9NEIS</name>
<dbReference type="GO" id="GO:0016034">
    <property type="term" value="F:maleylacetoacetate isomerase activity"/>
    <property type="evidence" value="ECO:0007669"/>
    <property type="project" value="TreeGrafter"/>
</dbReference>
<dbReference type="AlphaFoldDB" id="A0A2S5DEN8"/>
<evidence type="ECO:0000259" key="1">
    <source>
        <dbReference type="PROSITE" id="PS50404"/>
    </source>
</evidence>
<organism evidence="2 3">
    <name type="scientific">Chromobacterium alticapitis</name>
    <dbReference type="NCBI Taxonomy" id="2073169"/>
    <lineage>
        <taxon>Bacteria</taxon>
        <taxon>Pseudomonadati</taxon>
        <taxon>Pseudomonadota</taxon>
        <taxon>Betaproteobacteria</taxon>
        <taxon>Neisseriales</taxon>
        <taxon>Chromobacteriaceae</taxon>
        <taxon>Chromobacterium</taxon>
    </lineage>
</organism>
<dbReference type="Gene3D" id="1.20.1050.10">
    <property type="match status" value="1"/>
</dbReference>
<dbReference type="PANTHER" id="PTHR42673:SF21">
    <property type="entry name" value="GLUTATHIONE S-TRANSFERASE YFCF"/>
    <property type="match status" value="1"/>
</dbReference>
<dbReference type="PROSITE" id="PS50404">
    <property type="entry name" value="GST_NTER"/>
    <property type="match status" value="1"/>
</dbReference>
<dbReference type="OrthoDB" id="8634103at2"/>
<sequence length="209" mass="23042">MKLIGMLDSPFVRRVAVSLQLLELPFEHQPVSVFSGFDHFRAINPVVKAPTLVCDDGTILLDSTLILEYAESVSTRSLLPSAPQARLAAWRRTGLALAACEKSVQVVYERQLRPAQNVYQAWLERVSGQVLAAFDALEAELAFPQPLREASLDQSLLTTAIAWHFSREMIPDVVPAGPYPRLDALSRQAEELDAFRAAPFGDGVCRPGK</sequence>
<dbReference type="GO" id="GO:0004364">
    <property type="term" value="F:glutathione transferase activity"/>
    <property type="evidence" value="ECO:0007669"/>
    <property type="project" value="TreeGrafter"/>
</dbReference>
<dbReference type="GO" id="GO:0006559">
    <property type="term" value="P:L-phenylalanine catabolic process"/>
    <property type="evidence" value="ECO:0007669"/>
    <property type="project" value="TreeGrafter"/>
</dbReference>
<dbReference type="InterPro" id="IPR004045">
    <property type="entry name" value="Glutathione_S-Trfase_N"/>
</dbReference>
<proteinExistence type="predicted"/>
<reference evidence="3" key="1">
    <citation type="submission" date="2018-02" db="EMBL/GenBank/DDBJ databases">
        <authorList>
            <person name="O'Hara-Hanley K."/>
            <person name="Soby S."/>
        </authorList>
    </citation>
    <scope>NUCLEOTIDE SEQUENCE [LARGE SCALE GENOMIC DNA]</scope>
    <source>
        <strain evidence="3">MWU14-2602</strain>
    </source>
</reference>
<keyword evidence="2" id="KW-0808">Transferase</keyword>
<keyword evidence="3" id="KW-1185">Reference proteome</keyword>
<feature type="domain" description="GST N-terminal" evidence="1">
    <location>
        <begin position="1"/>
        <end position="78"/>
    </location>
</feature>
<dbReference type="Proteomes" id="UP000237082">
    <property type="component" value="Unassembled WGS sequence"/>
</dbReference>
<dbReference type="PANTHER" id="PTHR42673">
    <property type="entry name" value="MALEYLACETOACETATE ISOMERASE"/>
    <property type="match status" value="1"/>
</dbReference>
<evidence type="ECO:0000313" key="3">
    <source>
        <dbReference type="Proteomes" id="UP000237082"/>
    </source>
</evidence>
<dbReference type="InterPro" id="IPR036249">
    <property type="entry name" value="Thioredoxin-like_sf"/>
</dbReference>
<accession>A0A2S5DEN8</accession>
<dbReference type="CDD" id="cd03205">
    <property type="entry name" value="GST_C_6"/>
    <property type="match status" value="1"/>
</dbReference>
<dbReference type="SUPFAM" id="SSF52833">
    <property type="entry name" value="Thioredoxin-like"/>
    <property type="match status" value="1"/>
</dbReference>
<gene>
    <name evidence="2" type="ORF">C2I19_12925</name>
</gene>
<comment type="caution">
    <text evidence="2">The sequence shown here is derived from an EMBL/GenBank/DDBJ whole genome shotgun (WGS) entry which is preliminary data.</text>
</comment>
<dbReference type="Pfam" id="PF13417">
    <property type="entry name" value="GST_N_3"/>
    <property type="match status" value="1"/>
</dbReference>
<dbReference type="GO" id="GO:0006749">
    <property type="term" value="P:glutathione metabolic process"/>
    <property type="evidence" value="ECO:0007669"/>
    <property type="project" value="TreeGrafter"/>
</dbReference>
<protein>
    <submittedName>
        <fullName evidence="2">Glutathione S-transferase</fullName>
    </submittedName>
</protein>